<dbReference type="SUPFAM" id="SSF48350">
    <property type="entry name" value="GTPase activation domain, GAP"/>
    <property type="match status" value="1"/>
</dbReference>
<proteinExistence type="predicted"/>
<reference evidence="2 3" key="1">
    <citation type="journal article" date="2016" name="Mol. Biol. Evol.">
        <title>Comparative Genomics of Early-Diverging Mushroom-Forming Fungi Provides Insights into the Origins of Lignocellulose Decay Capabilities.</title>
        <authorList>
            <person name="Nagy L.G."/>
            <person name="Riley R."/>
            <person name="Tritt A."/>
            <person name="Adam C."/>
            <person name="Daum C."/>
            <person name="Floudas D."/>
            <person name="Sun H."/>
            <person name="Yadav J.S."/>
            <person name="Pangilinan J."/>
            <person name="Larsson K.H."/>
            <person name="Matsuura K."/>
            <person name="Barry K."/>
            <person name="Labutti K."/>
            <person name="Kuo R."/>
            <person name="Ohm R.A."/>
            <person name="Bhattacharya S.S."/>
            <person name="Shirouzu T."/>
            <person name="Yoshinaga Y."/>
            <person name="Martin F.M."/>
            <person name="Grigoriev I.V."/>
            <person name="Hibbett D.S."/>
        </authorList>
    </citation>
    <scope>NUCLEOTIDE SEQUENCE [LARGE SCALE GENOMIC DNA]</scope>
    <source>
        <strain evidence="2 3">HHB12733</strain>
    </source>
</reference>
<evidence type="ECO:0000259" key="1">
    <source>
        <dbReference type="PROSITE" id="PS50238"/>
    </source>
</evidence>
<dbReference type="InterPro" id="IPR008936">
    <property type="entry name" value="Rho_GTPase_activation_prot"/>
</dbReference>
<feature type="domain" description="Rho-GAP" evidence="1">
    <location>
        <begin position="1"/>
        <end position="58"/>
    </location>
</feature>
<gene>
    <name evidence="2" type="ORF">CALCODRAFT_484508</name>
</gene>
<accession>A0A165EXQ5</accession>
<evidence type="ECO:0000313" key="3">
    <source>
        <dbReference type="Proteomes" id="UP000076842"/>
    </source>
</evidence>
<keyword evidence="3" id="KW-1185">Reference proteome</keyword>
<dbReference type="Pfam" id="PF00620">
    <property type="entry name" value="RhoGAP"/>
    <property type="match status" value="1"/>
</dbReference>
<dbReference type="Gene3D" id="1.10.555.10">
    <property type="entry name" value="Rho GTPase activation protein"/>
    <property type="match status" value="1"/>
</dbReference>
<dbReference type="OrthoDB" id="79452at2759"/>
<sequence length="58" mass="6718">MTSRVNRLKTTFDQDEEASMDMNVVSGTLKLWLRELPAPLFTHALHPAIHRWPAHPPR</sequence>
<dbReference type="EMBL" id="KV423989">
    <property type="protein sequence ID" value="KZT55739.1"/>
    <property type="molecule type" value="Genomic_DNA"/>
</dbReference>
<protein>
    <recommendedName>
        <fullName evidence="1">Rho-GAP domain-containing protein</fullName>
    </recommendedName>
</protein>
<evidence type="ECO:0000313" key="2">
    <source>
        <dbReference type="EMBL" id="KZT55739.1"/>
    </source>
</evidence>
<name>A0A165EXQ5_9BASI</name>
<organism evidence="2 3">
    <name type="scientific">Calocera cornea HHB12733</name>
    <dbReference type="NCBI Taxonomy" id="1353952"/>
    <lineage>
        <taxon>Eukaryota</taxon>
        <taxon>Fungi</taxon>
        <taxon>Dikarya</taxon>
        <taxon>Basidiomycota</taxon>
        <taxon>Agaricomycotina</taxon>
        <taxon>Dacrymycetes</taxon>
        <taxon>Dacrymycetales</taxon>
        <taxon>Dacrymycetaceae</taxon>
        <taxon>Calocera</taxon>
    </lineage>
</organism>
<dbReference type="GO" id="GO:0007165">
    <property type="term" value="P:signal transduction"/>
    <property type="evidence" value="ECO:0007669"/>
    <property type="project" value="InterPro"/>
</dbReference>
<dbReference type="Proteomes" id="UP000076842">
    <property type="component" value="Unassembled WGS sequence"/>
</dbReference>
<dbReference type="PROSITE" id="PS50238">
    <property type="entry name" value="RHOGAP"/>
    <property type="match status" value="1"/>
</dbReference>
<dbReference type="InParanoid" id="A0A165EXQ5"/>
<dbReference type="InterPro" id="IPR000198">
    <property type="entry name" value="RhoGAP_dom"/>
</dbReference>
<dbReference type="STRING" id="1353952.A0A165EXQ5"/>
<dbReference type="AlphaFoldDB" id="A0A165EXQ5"/>